<feature type="non-terminal residue" evidence="2">
    <location>
        <position position="134"/>
    </location>
</feature>
<feature type="region of interest" description="Disordered" evidence="1">
    <location>
        <begin position="96"/>
        <end position="134"/>
    </location>
</feature>
<dbReference type="EMBL" id="AY577403">
    <property type="protein sequence ID" value="AAS86727.1"/>
    <property type="molecule type" value="mRNA"/>
</dbReference>
<evidence type="ECO:0000313" key="2">
    <source>
        <dbReference type="EMBL" id="AAS86727.1"/>
    </source>
</evidence>
<proteinExistence type="evidence at transcript level"/>
<evidence type="ECO:0000256" key="1">
    <source>
        <dbReference type="SAM" id="MobiDB-lite"/>
    </source>
</evidence>
<protein>
    <submittedName>
        <fullName evidence="2">Uncharacterized protein</fullName>
    </submittedName>
</protein>
<reference evidence="2" key="1">
    <citation type="submission" date="2004-03" db="EMBL/GenBank/DDBJ databases">
        <title>A genome-wide screening approach for membrane-targeted gene products.</title>
        <authorList>
            <person name="Jaaro H."/>
            <person name="Levy Z."/>
            <person name="Fainzilber M."/>
        </authorList>
    </citation>
    <scope>NUCLEOTIDE SEQUENCE</scope>
    <source>
        <tissue evidence="2">CNS</tissue>
    </source>
</reference>
<sequence length="134" mass="15054">TPSPEVRTASSRQSPSHVILLRQTSFICGFKTLITYEMTSAGAMTWYEKSSAVLSKICTYVASCPWCCDCWTLEKEKVPPQRIHIQHTCMEQYHTRLDSTSSNPESVKSYRERMDSENSRTDSVSSGSGLSSDN</sequence>
<name>Q592R2_LYMST</name>
<dbReference type="AlphaFoldDB" id="Q592R2"/>
<organism evidence="2">
    <name type="scientific">Lymnaea stagnalis</name>
    <name type="common">Great pond snail</name>
    <name type="synonym">Helix stagnalis</name>
    <dbReference type="NCBI Taxonomy" id="6523"/>
    <lineage>
        <taxon>Eukaryota</taxon>
        <taxon>Metazoa</taxon>
        <taxon>Spiralia</taxon>
        <taxon>Lophotrochozoa</taxon>
        <taxon>Mollusca</taxon>
        <taxon>Gastropoda</taxon>
        <taxon>Heterobranchia</taxon>
        <taxon>Euthyneura</taxon>
        <taxon>Panpulmonata</taxon>
        <taxon>Hygrophila</taxon>
        <taxon>Lymnaeoidea</taxon>
        <taxon>Lymnaeidae</taxon>
        <taxon>Lymnaea</taxon>
    </lineage>
</organism>
<accession>Q592R2</accession>
<feature type="compositionally biased region" description="Basic and acidic residues" evidence="1">
    <location>
        <begin position="108"/>
        <end position="120"/>
    </location>
</feature>
<feature type="compositionally biased region" description="Low complexity" evidence="1">
    <location>
        <begin position="123"/>
        <end position="134"/>
    </location>
</feature>
<feature type="non-terminal residue" evidence="2">
    <location>
        <position position="1"/>
    </location>
</feature>